<dbReference type="InterPro" id="IPR036704">
    <property type="entry name" value="RraA/RraA-like_sf"/>
</dbReference>
<dbReference type="Gene3D" id="3.50.30.40">
    <property type="entry name" value="Ribonuclease E inhibitor RraA/RraA-like"/>
    <property type="match status" value="1"/>
</dbReference>
<keyword evidence="2" id="KW-1185">Reference proteome</keyword>
<evidence type="ECO:0008006" key="3">
    <source>
        <dbReference type="Google" id="ProtNLM"/>
    </source>
</evidence>
<organism evidence="1 2">
    <name type="scientific">Micromonospora sicca</name>
    <dbReference type="NCBI Taxonomy" id="2202420"/>
    <lineage>
        <taxon>Bacteria</taxon>
        <taxon>Bacillati</taxon>
        <taxon>Actinomycetota</taxon>
        <taxon>Actinomycetes</taxon>
        <taxon>Micromonosporales</taxon>
        <taxon>Micromonosporaceae</taxon>
        <taxon>Micromonospora</taxon>
    </lineage>
</organism>
<gene>
    <name evidence="1" type="ORF">U2F25_15490</name>
</gene>
<dbReference type="Proteomes" id="UP001290101">
    <property type="component" value="Unassembled WGS sequence"/>
</dbReference>
<evidence type="ECO:0000313" key="1">
    <source>
        <dbReference type="EMBL" id="MDZ5490853.1"/>
    </source>
</evidence>
<dbReference type="RefSeq" id="WP_322440920.1">
    <property type="nucleotide sequence ID" value="NZ_JAXOTQ010000017.1"/>
</dbReference>
<proteinExistence type="predicted"/>
<comment type="caution">
    <text evidence="1">The sequence shown here is derived from an EMBL/GenBank/DDBJ whole genome shotgun (WGS) entry which is preliminary data.</text>
</comment>
<accession>A0ABU5JE75</accession>
<reference evidence="1 2" key="1">
    <citation type="submission" date="2023-12" db="EMBL/GenBank/DDBJ databases">
        <title>Micromonospora sp. nov., isolated from Atacama Desert.</title>
        <authorList>
            <person name="Carro L."/>
            <person name="Golinska P."/>
            <person name="Klenk H.-P."/>
            <person name="Goodfellow M."/>
        </authorList>
    </citation>
    <scope>NUCLEOTIDE SEQUENCE [LARGE SCALE GENOMIC DNA]</scope>
    <source>
        <strain evidence="1 2">4G53</strain>
    </source>
</reference>
<name>A0ABU5JE75_9ACTN</name>
<protein>
    <recommendedName>
        <fullName evidence="3">Oxaloacetate decarboxylase</fullName>
    </recommendedName>
</protein>
<evidence type="ECO:0000313" key="2">
    <source>
        <dbReference type="Proteomes" id="UP001290101"/>
    </source>
</evidence>
<dbReference type="EMBL" id="JAXOTQ010000017">
    <property type="protein sequence ID" value="MDZ5490853.1"/>
    <property type="molecule type" value="Genomic_DNA"/>
</dbReference>
<dbReference type="InterPro" id="IPR005493">
    <property type="entry name" value="RraA/RraA-like"/>
</dbReference>
<dbReference type="SUPFAM" id="SSF89562">
    <property type="entry name" value="RraA-like"/>
    <property type="match status" value="1"/>
</dbReference>
<dbReference type="Pfam" id="PF03737">
    <property type="entry name" value="RraA-like"/>
    <property type="match status" value="1"/>
</dbReference>
<sequence length="48" mass="4830">MSATGTIKETLGSVNVPLVCAGQLVRPGDVIVADDELFAPESTASAVV</sequence>